<proteinExistence type="predicted"/>
<dbReference type="NCBIfam" id="TIGR02595">
    <property type="entry name" value="PEP_CTERM"/>
    <property type="match status" value="1"/>
</dbReference>
<evidence type="ECO:0000256" key="1">
    <source>
        <dbReference type="SAM" id="Phobius"/>
    </source>
</evidence>
<reference evidence="2" key="1">
    <citation type="journal article" date="2015" name="Nature">
        <title>Complex archaea that bridge the gap between prokaryotes and eukaryotes.</title>
        <authorList>
            <person name="Spang A."/>
            <person name="Saw J.H."/>
            <person name="Jorgensen S.L."/>
            <person name="Zaremba-Niedzwiedzka K."/>
            <person name="Martijn J."/>
            <person name="Lind A.E."/>
            <person name="van Eijk R."/>
            <person name="Schleper C."/>
            <person name="Guy L."/>
            <person name="Ettema T.J."/>
        </authorList>
    </citation>
    <scope>NUCLEOTIDE SEQUENCE</scope>
</reference>
<feature type="non-terminal residue" evidence="2">
    <location>
        <position position="1"/>
    </location>
</feature>
<name>A0A0F9D807_9ZZZZ</name>
<dbReference type="AlphaFoldDB" id="A0A0F9D807"/>
<keyword evidence="1" id="KW-0472">Membrane</keyword>
<feature type="transmembrane region" description="Helical" evidence="1">
    <location>
        <begin position="16"/>
        <end position="34"/>
    </location>
</feature>
<dbReference type="InterPro" id="IPR013424">
    <property type="entry name" value="Ice-binding_C"/>
</dbReference>
<gene>
    <name evidence="2" type="ORF">LCGC14_2232420</name>
</gene>
<comment type="caution">
    <text evidence="2">The sequence shown here is derived from an EMBL/GenBank/DDBJ whole genome shotgun (WGS) entry which is preliminary data.</text>
</comment>
<organism evidence="2">
    <name type="scientific">marine sediment metagenome</name>
    <dbReference type="NCBI Taxonomy" id="412755"/>
    <lineage>
        <taxon>unclassified sequences</taxon>
        <taxon>metagenomes</taxon>
        <taxon>ecological metagenomes</taxon>
    </lineage>
</organism>
<protein>
    <recommendedName>
        <fullName evidence="3">PEP-CTERM protein-sorting domain-containing protein</fullName>
    </recommendedName>
</protein>
<keyword evidence="1" id="KW-1133">Transmembrane helix</keyword>
<dbReference type="EMBL" id="LAZR01030064">
    <property type="protein sequence ID" value="KKL57734.1"/>
    <property type="molecule type" value="Genomic_DNA"/>
</dbReference>
<evidence type="ECO:0000313" key="2">
    <source>
        <dbReference type="EMBL" id="KKL57734.1"/>
    </source>
</evidence>
<sequence length="43" mass="4519">PADGAVDDHLLVPDSIPEPATLVVLCGGMIPLLLKRKRKTPTA</sequence>
<accession>A0A0F9D807</accession>
<evidence type="ECO:0008006" key="3">
    <source>
        <dbReference type="Google" id="ProtNLM"/>
    </source>
</evidence>
<keyword evidence="1" id="KW-0812">Transmembrane</keyword>